<proteinExistence type="predicted"/>
<evidence type="ECO:0000256" key="2">
    <source>
        <dbReference type="PROSITE-ProRule" id="PRU00708"/>
    </source>
</evidence>
<sequence length="602" mass="67510">MCTNRYVQQDSGYSEEALDLYYEMQDSGVKMEHFTFSMIVRVCTRLASLEHTKQAHTGLICHGFGLEIVANTALVDFHSKWGRIDDACNVFDKMPHKNFISWNELIIGYCNKGRGIEALELFKQMITENMIPNHVTFLAVLSACSYSSLSDQGWDIFESMGIDFKVKPRAMHYACMIELLGREGLLDEAFSLIQNAPFNPTVNMWAALLTACRVHKNLELGKVAAEKIYGMQLEKLSNYKGLRMLPVCSWIDVKKQQHILVSGDMFIEEQNELVVSAAEMLYGLILVRYILTTLGKVQKLRLWKVPKSLLFWTTLSSYWPIQHTTIQQCQNLLSQIYGWCLFWNDFPSLVPDELWSPEATKGHTVLQPIGNYPSPYKRNQRREVNDVAHGAALALTKASQRGGSPHVSQSPYHMKSTPLKGRQKILDIVRTKRHGNLIDEEIFEGSLGSGGAENEGYQKGRKFYGQKDDNDLNDGGEACSGTGEGLVVGVAGKFDENIEHSSQDETSALDALQTLADLSLMIQPSKGDGTNDNNAPGTPGSTRNRRQKTKVSVEKEKVGNEFPRDESSKSGKSKSGREVKVDYKALSEGKQKRENKSTSFEC</sequence>
<keyword evidence="1" id="KW-0677">Repeat</keyword>
<evidence type="ECO:0000256" key="3">
    <source>
        <dbReference type="SAM" id="MobiDB-lite"/>
    </source>
</evidence>
<gene>
    <name evidence="4" type="ORF">LSAT_V11C100043390</name>
</gene>
<feature type="compositionally biased region" description="Basic and acidic residues" evidence="3">
    <location>
        <begin position="551"/>
        <end position="596"/>
    </location>
</feature>
<dbReference type="InterPro" id="IPR011990">
    <property type="entry name" value="TPR-like_helical_dom_sf"/>
</dbReference>
<evidence type="ECO:0000313" key="4">
    <source>
        <dbReference type="EMBL" id="KAJ0227168.1"/>
    </source>
</evidence>
<feature type="repeat" description="PPR" evidence="2">
    <location>
        <begin position="98"/>
        <end position="132"/>
    </location>
</feature>
<feature type="compositionally biased region" description="Polar residues" evidence="3">
    <location>
        <begin position="397"/>
        <end position="411"/>
    </location>
</feature>
<keyword evidence="5" id="KW-1185">Reference proteome</keyword>
<dbReference type="NCBIfam" id="TIGR00756">
    <property type="entry name" value="PPR"/>
    <property type="match status" value="2"/>
</dbReference>
<evidence type="ECO:0008006" key="6">
    <source>
        <dbReference type="Google" id="ProtNLM"/>
    </source>
</evidence>
<reference evidence="4 5" key="1">
    <citation type="journal article" date="2017" name="Nat. Commun.">
        <title>Genome assembly with in vitro proximity ligation data and whole-genome triplication in lettuce.</title>
        <authorList>
            <person name="Reyes-Chin-Wo S."/>
            <person name="Wang Z."/>
            <person name="Yang X."/>
            <person name="Kozik A."/>
            <person name="Arikit S."/>
            <person name="Song C."/>
            <person name="Xia L."/>
            <person name="Froenicke L."/>
            <person name="Lavelle D.O."/>
            <person name="Truco M.J."/>
            <person name="Xia R."/>
            <person name="Zhu S."/>
            <person name="Xu C."/>
            <person name="Xu H."/>
            <person name="Xu X."/>
            <person name="Cox K."/>
            <person name="Korf I."/>
            <person name="Meyers B.C."/>
            <person name="Michelmore R.W."/>
        </authorList>
    </citation>
    <scope>NUCLEOTIDE SEQUENCE [LARGE SCALE GENOMIC DNA]</scope>
    <source>
        <strain evidence="5">cv. Salinas</strain>
        <tissue evidence="4">Seedlings</tissue>
    </source>
</reference>
<feature type="region of interest" description="Disordered" evidence="3">
    <location>
        <begin position="397"/>
        <end position="416"/>
    </location>
</feature>
<name>A0A9R1WSA6_LACSA</name>
<dbReference type="Gene3D" id="1.25.40.10">
    <property type="entry name" value="Tetratricopeptide repeat domain"/>
    <property type="match status" value="1"/>
</dbReference>
<dbReference type="EMBL" id="NBSK02000001">
    <property type="protein sequence ID" value="KAJ0227168.1"/>
    <property type="molecule type" value="Genomic_DNA"/>
</dbReference>
<dbReference type="Pfam" id="PF01535">
    <property type="entry name" value="PPR"/>
    <property type="match status" value="2"/>
</dbReference>
<accession>A0A9R1WSA6</accession>
<organism evidence="4 5">
    <name type="scientific">Lactuca sativa</name>
    <name type="common">Garden lettuce</name>
    <dbReference type="NCBI Taxonomy" id="4236"/>
    <lineage>
        <taxon>Eukaryota</taxon>
        <taxon>Viridiplantae</taxon>
        <taxon>Streptophyta</taxon>
        <taxon>Embryophyta</taxon>
        <taxon>Tracheophyta</taxon>
        <taxon>Spermatophyta</taxon>
        <taxon>Magnoliopsida</taxon>
        <taxon>eudicotyledons</taxon>
        <taxon>Gunneridae</taxon>
        <taxon>Pentapetalae</taxon>
        <taxon>asterids</taxon>
        <taxon>campanulids</taxon>
        <taxon>Asterales</taxon>
        <taxon>Asteraceae</taxon>
        <taxon>Cichorioideae</taxon>
        <taxon>Cichorieae</taxon>
        <taxon>Lactucinae</taxon>
        <taxon>Lactuca</taxon>
    </lineage>
</organism>
<dbReference type="PANTHER" id="PTHR47926">
    <property type="entry name" value="PENTATRICOPEPTIDE REPEAT-CONTAINING PROTEIN"/>
    <property type="match status" value="1"/>
</dbReference>
<dbReference type="FunFam" id="1.25.40.10:FF:000090">
    <property type="entry name" value="Pentatricopeptide repeat-containing protein, chloroplastic"/>
    <property type="match status" value="1"/>
</dbReference>
<dbReference type="PANTHER" id="PTHR47926:SF434">
    <property type="entry name" value="PENTATRICOPEPTIDE REPEAT SUPERFAMILY PROTEIN"/>
    <property type="match status" value="1"/>
</dbReference>
<dbReference type="Pfam" id="PF13041">
    <property type="entry name" value="PPR_2"/>
    <property type="match status" value="1"/>
</dbReference>
<dbReference type="GO" id="GO:0009451">
    <property type="term" value="P:RNA modification"/>
    <property type="evidence" value="ECO:0007669"/>
    <property type="project" value="InterPro"/>
</dbReference>
<dbReference type="Proteomes" id="UP000235145">
    <property type="component" value="Unassembled WGS sequence"/>
</dbReference>
<dbReference type="InterPro" id="IPR046960">
    <property type="entry name" value="PPR_At4g14850-like_plant"/>
</dbReference>
<dbReference type="PROSITE" id="PS51375">
    <property type="entry name" value="PPR"/>
    <property type="match status" value="1"/>
</dbReference>
<dbReference type="AlphaFoldDB" id="A0A9R1WSA6"/>
<feature type="compositionally biased region" description="Polar residues" evidence="3">
    <location>
        <begin position="528"/>
        <end position="542"/>
    </location>
</feature>
<dbReference type="InterPro" id="IPR002885">
    <property type="entry name" value="PPR_rpt"/>
</dbReference>
<evidence type="ECO:0000313" key="5">
    <source>
        <dbReference type="Proteomes" id="UP000235145"/>
    </source>
</evidence>
<evidence type="ECO:0000256" key="1">
    <source>
        <dbReference type="ARBA" id="ARBA00022737"/>
    </source>
</evidence>
<comment type="caution">
    <text evidence="4">The sequence shown here is derived from an EMBL/GenBank/DDBJ whole genome shotgun (WGS) entry which is preliminary data.</text>
</comment>
<dbReference type="GO" id="GO:0003723">
    <property type="term" value="F:RNA binding"/>
    <property type="evidence" value="ECO:0007669"/>
    <property type="project" value="InterPro"/>
</dbReference>
<feature type="region of interest" description="Disordered" evidence="3">
    <location>
        <begin position="522"/>
        <end position="602"/>
    </location>
</feature>
<protein>
    <recommendedName>
        <fullName evidence="6">Pentatricopeptide repeat-containing protein</fullName>
    </recommendedName>
</protein>